<feature type="region of interest" description="Disordered" evidence="1">
    <location>
        <begin position="379"/>
        <end position="440"/>
    </location>
</feature>
<sequence length="681" mass="74415">MGTDADEVEILGHFLIATARNGNSRYPFAVDIDSIHGGVSPETHTQSWKKEVLKECKRIAQHIPQPIRDTIGNKIRTRQDNDPVTQVPELFCQPDSINTQISQTPGEILQSPGVGIPSAFQASPTTGPERVSEERVSNSLSPEQPSAQNTTPVKGTSKQEDPSTFILVQNLESWATSPEGFLNVGGINVDCGIADYIQALKASQHLNTIRMRFALLQLYKSKKAWSQTTESLLRRLKIPRRTFNSWACEGENYFSLVAEKGLEVLFAKLKPRTKCRNPEKTTPPRGKKRPIDDLDTDTGCDSETIRKHHAKEVKTKSLTFTSEEVELPKLYVKDKSGEVVECREDHGKVKELFKTAADSIMACLEGFHRRAGLLIGDGSQDSRSATHSCQSGHCSSPATNDDAMVGTGQPLPQSPAERSTGDGISSSELGCTSTHFSASVPDGQAAVRGLREHTMAEDPPFPRSPNLSNGLHDQTKRFPSQQRAELSSSERTTKTWSTTGFPSPSHVEPGQEVASSDIRDAYDQQPDNTPNTRFSRTSLTPCQFQPPRSHPASEPSSSVSGLHSHGVVTQSALTWCEASLSASGQTTSTMRPTSIDSTSFTSFRSSENIPRLEDSTLPGLFQPICDSALASNRDFAFDAQATNYPGEASPESYWNMVNTMDDSSCNIWDINSASNSPQPES</sequence>
<feature type="compositionally biased region" description="Polar residues" evidence="1">
    <location>
        <begin position="379"/>
        <end position="399"/>
    </location>
</feature>
<feature type="region of interest" description="Disordered" evidence="1">
    <location>
        <begin position="582"/>
        <end position="607"/>
    </location>
</feature>
<dbReference type="EMBL" id="JAELUQ010000015">
    <property type="protein sequence ID" value="KAG7403423.1"/>
    <property type="molecule type" value="Genomic_DNA"/>
</dbReference>
<evidence type="ECO:0000256" key="1">
    <source>
        <dbReference type="SAM" id="MobiDB-lite"/>
    </source>
</evidence>
<reference evidence="2" key="1">
    <citation type="submission" date="2021-04" db="EMBL/GenBank/DDBJ databases">
        <title>First draft genome resource for Brassicaceae pathogens Fusarium oxysporum f. sp. raphani and Fusarium oxysporum f. sp. rapae.</title>
        <authorList>
            <person name="Asai S."/>
        </authorList>
    </citation>
    <scope>NUCLEOTIDE SEQUENCE</scope>
    <source>
        <strain evidence="2">Tf1208</strain>
    </source>
</reference>
<feature type="region of interest" description="Disordered" evidence="1">
    <location>
        <begin position="105"/>
        <end position="160"/>
    </location>
</feature>
<protein>
    <submittedName>
        <fullName evidence="2">Uncharacterized protein</fullName>
    </submittedName>
</protein>
<feature type="compositionally biased region" description="Polar residues" evidence="1">
    <location>
        <begin position="422"/>
        <end position="437"/>
    </location>
</feature>
<comment type="caution">
    <text evidence="2">The sequence shown here is derived from an EMBL/GenBank/DDBJ whole genome shotgun (WGS) entry which is preliminary data.</text>
</comment>
<evidence type="ECO:0000313" key="3">
    <source>
        <dbReference type="Proteomes" id="UP000694050"/>
    </source>
</evidence>
<feature type="region of interest" description="Disordered" evidence="1">
    <location>
        <begin position="455"/>
        <end position="563"/>
    </location>
</feature>
<name>A0A8J5NI81_FUSOX</name>
<organism evidence="2 3">
    <name type="scientific">Fusarium oxysporum f. sp. rapae</name>
    <dbReference type="NCBI Taxonomy" id="485398"/>
    <lineage>
        <taxon>Eukaryota</taxon>
        <taxon>Fungi</taxon>
        <taxon>Dikarya</taxon>
        <taxon>Ascomycota</taxon>
        <taxon>Pezizomycotina</taxon>
        <taxon>Sordariomycetes</taxon>
        <taxon>Hypocreomycetidae</taxon>
        <taxon>Hypocreales</taxon>
        <taxon>Nectriaceae</taxon>
        <taxon>Fusarium</taxon>
        <taxon>Fusarium oxysporum species complex</taxon>
    </lineage>
</organism>
<gene>
    <name evidence="2" type="ORF">Forpe1208_v016427</name>
</gene>
<evidence type="ECO:0000313" key="2">
    <source>
        <dbReference type="EMBL" id="KAG7403423.1"/>
    </source>
</evidence>
<feature type="compositionally biased region" description="Low complexity" evidence="1">
    <location>
        <begin position="546"/>
        <end position="563"/>
    </location>
</feature>
<accession>A0A8J5NI81</accession>
<dbReference type="AlphaFoldDB" id="A0A8J5NI81"/>
<feature type="compositionally biased region" description="Polar residues" evidence="1">
    <location>
        <begin position="137"/>
        <end position="156"/>
    </location>
</feature>
<feature type="compositionally biased region" description="Polar residues" evidence="1">
    <location>
        <begin position="525"/>
        <end position="543"/>
    </location>
</feature>
<feature type="region of interest" description="Disordered" evidence="1">
    <location>
        <begin position="275"/>
        <end position="298"/>
    </location>
</feature>
<proteinExistence type="predicted"/>
<feature type="compositionally biased region" description="Polar residues" evidence="1">
    <location>
        <begin position="465"/>
        <end position="502"/>
    </location>
</feature>
<dbReference type="Proteomes" id="UP000694050">
    <property type="component" value="Unassembled WGS sequence"/>
</dbReference>